<comment type="caution">
    <text evidence="1">The sequence shown here is derived from an EMBL/GenBank/DDBJ whole genome shotgun (WGS) entry which is preliminary data.</text>
</comment>
<evidence type="ECO:0000313" key="2">
    <source>
        <dbReference type="Proteomes" id="UP001055102"/>
    </source>
</evidence>
<dbReference type="Proteomes" id="UP001055102">
    <property type="component" value="Unassembled WGS sequence"/>
</dbReference>
<proteinExistence type="predicted"/>
<gene>
    <name evidence="1" type="ORF">AOPFMNJM_1711</name>
</gene>
<sequence>MSTPARTYRKLSPDRRAAFLDRLAGCGNVTAAADAIGISRDAAYKLRDRDTAFGDAWTLALDRYAAALEAELHARVFDGVPRPVFQRGELVGHEVVKSDRLLEIALRARLPETYSERVAAKLEHSGSAGVLVVASAMTPADWVSAFAPKEAADVGRA</sequence>
<dbReference type="RefSeq" id="WP_238275082.1">
    <property type="nucleotide sequence ID" value="NZ_BPQR01000028.1"/>
</dbReference>
<organism evidence="1 2">
    <name type="scientific">Methylobacterium jeotgali</name>
    <dbReference type="NCBI Taxonomy" id="381630"/>
    <lineage>
        <taxon>Bacteria</taxon>
        <taxon>Pseudomonadati</taxon>
        <taxon>Pseudomonadota</taxon>
        <taxon>Alphaproteobacteria</taxon>
        <taxon>Hyphomicrobiales</taxon>
        <taxon>Methylobacteriaceae</taxon>
        <taxon>Methylobacterium</taxon>
    </lineage>
</organism>
<dbReference type="EMBL" id="BPQR01000028">
    <property type="protein sequence ID" value="GJE06395.1"/>
    <property type="molecule type" value="Genomic_DNA"/>
</dbReference>
<keyword evidence="2" id="KW-1185">Reference proteome</keyword>
<reference evidence="1" key="2">
    <citation type="submission" date="2021-08" db="EMBL/GenBank/DDBJ databases">
        <authorList>
            <person name="Tani A."/>
            <person name="Ola A."/>
            <person name="Ogura Y."/>
            <person name="Katsura K."/>
            <person name="Hayashi T."/>
        </authorList>
    </citation>
    <scope>NUCLEOTIDE SEQUENCE</scope>
    <source>
        <strain evidence="1">LMG 23639</strain>
    </source>
</reference>
<evidence type="ECO:0000313" key="1">
    <source>
        <dbReference type="EMBL" id="GJE06395.1"/>
    </source>
</evidence>
<name>A0ABQ4SWT0_9HYPH</name>
<evidence type="ECO:0008006" key="3">
    <source>
        <dbReference type="Google" id="ProtNLM"/>
    </source>
</evidence>
<reference evidence="1" key="1">
    <citation type="journal article" date="2021" name="Front. Microbiol.">
        <title>Comprehensive Comparative Genomics and Phenotyping of Methylobacterium Species.</title>
        <authorList>
            <person name="Alessa O."/>
            <person name="Ogura Y."/>
            <person name="Fujitani Y."/>
            <person name="Takami H."/>
            <person name="Hayashi T."/>
            <person name="Sahin N."/>
            <person name="Tani A."/>
        </authorList>
    </citation>
    <scope>NUCLEOTIDE SEQUENCE</scope>
    <source>
        <strain evidence="1">LMG 23639</strain>
    </source>
</reference>
<accession>A0ABQ4SWT0</accession>
<protein>
    <recommendedName>
        <fullName evidence="3">Terminase</fullName>
    </recommendedName>
</protein>